<evidence type="ECO:0000256" key="15">
    <source>
        <dbReference type="RuleBase" id="RU367005"/>
    </source>
</evidence>
<keyword evidence="3 15" id="KW-0813">Transport</keyword>
<reference evidence="17" key="1">
    <citation type="journal article" date="2023" name="Mol. Phylogenet. Evol.">
        <title>Genome-scale phylogeny and comparative genomics of the fungal order Sordariales.</title>
        <authorList>
            <person name="Hensen N."/>
            <person name="Bonometti L."/>
            <person name="Westerberg I."/>
            <person name="Brannstrom I.O."/>
            <person name="Guillou S."/>
            <person name="Cros-Aarteil S."/>
            <person name="Calhoun S."/>
            <person name="Haridas S."/>
            <person name="Kuo A."/>
            <person name="Mondo S."/>
            <person name="Pangilinan J."/>
            <person name="Riley R."/>
            <person name="LaButti K."/>
            <person name="Andreopoulos B."/>
            <person name="Lipzen A."/>
            <person name="Chen C."/>
            <person name="Yan M."/>
            <person name="Daum C."/>
            <person name="Ng V."/>
            <person name="Clum A."/>
            <person name="Steindorff A."/>
            <person name="Ohm R.A."/>
            <person name="Martin F."/>
            <person name="Silar P."/>
            <person name="Natvig D.O."/>
            <person name="Lalanne C."/>
            <person name="Gautier V."/>
            <person name="Ament-Velasquez S.L."/>
            <person name="Kruys A."/>
            <person name="Hutchinson M.I."/>
            <person name="Powell A.J."/>
            <person name="Barry K."/>
            <person name="Miller A.N."/>
            <person name="Grigoriev I.V."/>
            <person name="Debuchy R."/>
            <person name="Gladieux P."/>
            <person name="Hiltunen Thoren M."/>
            <person name="Johannesson H."/>
        </authorList>
    </citation>
    <scope>NUCLEOTIDE SEQUENCE</scope>
    <source>
        <strain evidence="17">PSN243</strain>
    </source>
</reference>
<comment type="similarity">
    <text evidence="2 15">Belongs to the ATPase e subunit family.</text>
</comment>
<evidence type="ECO:0000256" key="5">
    <source>
        <dbReference type="ARBA" id="ARBA00022781"/>
    </source>
</evidence>
<comment type="caution">
    <text evidence="17">The sequence shown here is derived from an EMBL/GenBank/DDBJ whole genome shotgun (WGS) entry which is preliminary data.</text>
</comment>
<keyword evidence="18" id="KW-1185">Reference proteome</keyword>
<dbReference type="AlphaFoldDB" id="A0AAV9GSK4"/>
<evidence type="ECO:0000256" key="7">
    <source>
        <dbReference type="ARBA" id="ARBA00022990"/>
    </source>
</evidence>
<keyword evidence="8 15" id="KW-0406">Ion transport</keyword>
<dbReference type="Pfam" id="PF05680">
    <property type="entry name" value="ATP-synt_E"/>
    <property type="match status" value="1"/>
</dbReference>
<evidence type="ECO:0000256" key="3">
    <source>
        <dbReference type="ARBA" id="ARBA00022448"/>
    </source>
</evidence>
<evidence type="ECO:0000256" key="6">
    <source>
        <dbReference type="ARBA" id="ARBA00022792"/>
    </source>
</evidence>
<dbReference type="GO" id="GO:0005743">
    <property type="term" value="C:mitochondrial inner membrane"/>
    <property type="evidence" value="ECO:0007669"/>
    <property type="project" value="UniProtKB-SubCell"/>
</dbReference>
<name>A0AAV9GSK4_9PEZI</name>
<reference evidence="17" key="2">
    <citation type="submission" date="2023-05" db="EMBL/GenBank/DDBJ databases">
        <authorList>
            <consortium name="Lawrence Berkeley National Laboratory"/>
            <person name="Steindorff A."/>
            <person name="Hensen N."/>
            <person name="Bonometti L."/>
            <person name="Westerberg I."/>
            <person name="Brannstrom I.O."/>
            <person name="Guillou S."/>
            <person name="Cros-Aarteil S."/>
            <person name="Calhoun S."/>
            <person name="Haridas S."/>
            <person name="Kuo A."/>
            <person name="Mondo S."/>
            <person name="Pangilinan J."/>
            <person name="Riley R."/>
            <person name="Labutti K."/>
            <person name="Andreopoulos B."/>
            <person name="Lipzen A."/>
            <person name="Chen C."/>
            <person name="Yanf M."/>
            <person name="Daum C."/>
            <person name="Ng V."/>
            <person name="Clum A."/>
            <person name="Ohm R."/>
            <person name="Martin F."/>
            <person name="Silar P."/>
            <person name="Natvig D."/>
            <person name="Lalanne C."/>
            <person name="Gautier V."/>
            <person name="Ament-Velasquez S.L."/>
            <person name="Kruys A."/>
            <person name="Hutchinson M.I."/>
            <person name="Powell A.J."/>
            <person name="Barry K."/>
            <person name="Miller A.N."/>
            <person name="Grigoriev I.V."/>
            <person name="Debuchy R."/>
            <person name="Gladieux P."/>
            <person name="Thoren M.H."/>
            <person name="Johannesson H."/>
        </authorList>
    </citation>
    <scope>NUCLEOTIDE SEQUENCE</scope>
    <source>
        <strain evidence="17">PSN243</strain>
    </source>
</reference>
<evidence type="ECO:0000256" key="1">
    <source>
        <dbReference type="ARBA" id="ARBA00004273"/>
    </source>
</evidence>
<dbReference type="GO" id="GO:0015986">
    <property type="term" value="P:proton motive force-driven ATP synthesis"/>
    <property type="evidence" value="ECO:0007669"/>
    <property type="project" value="InterPro"/>
</dbReference>
<keyword evidence="5 15" id="KW-0375">Hydrogen ion transport</keyword>
<evidence type="ECO:0000256" key="8">
    <source>
        <dbReference type="ARBA" id="ARBA00023065"/>
    </source>
</evidence>
<evidence type="ECO:0000313" key="18">
    <source>
        <dbReference type="Proteomes" id="UP001321760"/>
    </source>
</evidence>
<comment type="subunit">
    <text evidence="15">F-type ATPases have 2 components, CF(1) - the catalytic core - and CF(0) - the membrane proton channel. CF(1) and CF(0) have multiple subunits.</text>
</comment>
<dbReference type="PANTHER" id="PTHR12427:SF1">
    <property type="entry name" value="ATP SYNTHASE SUBUNIT E, MITOCHONDRIAL"/>
    <property type="match status" value="1"/>
</dbReference>
<feature type="compositionally biased region" description="Low complexity" evidence="16">
    <location>
        <begin position="60"/>
        <end position="76"/>
    </location>
</feature>
<dbReference type="GO" id="GO:0045259">
    <property type="term" value="C:proton-transporting ATP synthase complex"/>
    <property type="evidence" value="ECO:0007669"/>
    <property type="project" value="UniProtKB-UniRule"/>
</dbReference>
<dbReference type="Proteomes" id="UP001321760">
    <property type="component" value="Unassembled WGS sequence"/>
</dbReference>
<feature type="region of interest" description="Disordered" evidence="16">
    <location>
        <begin position="57"/>
        <end position="76"/>
    </location>
</feature>
<evidence type="ECO:0000256" key="11">
    <source>
        <dbReference type="ARBA" id="ARBA00023310"/>
    </source>
</evidence>
<dbReference type="PANTHER" id="PTHR12427">
    <property type="entry name" value="ATP SYNTHASE E CHAIN, MITOCHONDRIAL"/>
    <property type="match status" value="1"/>
</dbReference>
<evidence type="ECO:0000256" key="10">
    <source>
        <dbReference type="ARBA" id="ARBA00023136"/>
    </source>
</evidence>
<keyword evidence="4 15" id="KW-0138">CF(0)</keyword>
<keyword evidence="11 15" id="KW-0066">ATP synthesis</keyword>
<comment type="function">
    <text evidence="12 15">Subunit e, of the mitochondrial membrane ATP synthase complex (F(1)F(0) ATP synthase or Complex V) that produces ATP from ADP in the presence of a proton gradient across the membrane which is generated by electron transport complexes of the respiratory chain. ATP synthase complex consist of a soluble F(1) head domain - the catalytic core - and a membrane F(1) domain - the membrane proton channel. These two domains are linked by a central stalk rotating inside the F(1) region and a stationary peripheral stalk. During catalysis, ATP synthesis in the catalytic domain of F(1) is coupled via a rotary mechanism of the central stalk subunits to proton translocation. In vivo, can only synthesize ATP although its ATP hydrolase activity can be activated artificially in vitro. Part of the complex F(0) domain.</text>
</comment>
<dbReference type="EMBL" id="MU865927">
    <property type="protein sequence ID" value="KAK4451673.1"/>
    <property type="molecule type" value="Genomic_DNA"/>
</dbReference>
<proteinExistence type="inferred from homology"/>
<evidence type="ECO:0000256" key="13">
    <source>
        <dbReference type="ARBA" id="ARBA00064647"/>
    </source>
</evidence>
<evidence type="ECO:0000256" key="14">
    <source>
        <dbReference type="ARBA" id="ARBA00074682"/>
    </source>
</evidence>
<comment type="subcellular location">
    <subcellularLocation>
        <location evidence="1 15">Mitochondrion inner membrane</location>
    </subcellularLocation>
</comment>
<evidence type="ECO:0000256" key="12">
    <source>
        <dbReference type="ARBA" id="ARBA00057306"/>
    </source>
</evidence>
<gene>
    <name evidence="17" type="ORF">QBC34DRAFT_400443</name>
</gene>
<dbReference type="GO" id="GO:0015078">
    <property type="term" value="F:proton transmembrane transporter activity"/>
    <property type="evidence" value="ECO:0007669"/>
    <property type="project" value="InterPro"/>
</dbReference>
<comment type="subunit">
    <text evidence="13">Component of the ATP synthase complex composed at least of ATP5F1A/subunit alpha, ATP5F1B/subunit beta, ATP5MC1/subunit c (homooctomer), MT-ATP6/subunit a, MT-ATP8/subunit 8, ATP5ME/subunit e, ATP5MF/subunit f, ATP5MG/subunit g, ATP5MK/subunit k, ATP5MJ/subunit j, ATP5F1C/subunit gamma, ATP5F1D/subunit delta, ATP5F1E/subunit epsilon, ATP5PF/subunit F6, ATP5PB/subunit b, ATP5PD/subunit d, ATP5PO/subunit OSCP. ATP synthase complex consists of a soluble F(1) head domain (subunits alpha(3) and beta(3)) - the catalytic core - and a membrane F(0) domain - the membrane proton channel (subunits c, a, 8, e, f, g, k and j). These two domains are linked by a central stalk (subunits gamma, delta, and epsilon) rotating inside the F1 region and a stationary peripheral stalk (subunits F6, b, d, and OSCP).</text>
</comment>
<evidence type="ECO:0000313" key="17">
    <source>
        <dbReference type="EMBL" id="KAK4451673.1"/>
    </source>
</evidence>
<evidence type="ECO:0000256" key="2">
    <source>
        <dbReference type="ARBA" id="ARBA00007333"/>
    </source>
</evidence>
<keyword evidence="6 15" id="KW-0999">Mitochondrion inner membrane</keyword>
<keyword evidence="7" id="KW-0007">Acetylation</keyword>
<keyword evidence="10" id="KW-0472">Membrane</keyword>
<organism evidence="17 18">
    <name type="scientific">Podospora aff. communis PSN243</name>
    <dbReference type="NCBI Taxonomy" id="3040156"/>
    <lineage>
        <taxon>Eukaryota</taxon>
        <taxon>Fungi</taxon>
        <taxon>Dikarya</taxon>
        <taxon>Ascomycota</taxon>
        <taxon>Pezizomycotina</taxon>
        <taxon>Sordariomycetes</taxon>
        <taxon>Sordariomycetidae</taxon>
        <taxon>Sordariales</taxon>
        <taxon>Podosporaceae</taxon>
        <taxon>Podospora</taxon>
    </lineage>
</organism>
<evidence type="ECO:0000256" key="9">
    <source>
        <dbReference type="ARBA" id="ARBA00023128"/>
    </source>
</evidence>
<evidence type="ECO:0000256" key="4">
    <source>
        <dbReference type="ARBA" id="ARBA00022547"/>
    </source>
</evidence>
<dbReference type="InterPro" id="IPR008386">
    <property type="entry name" value="ATP_synth_F0_esu_mt"/>
</dbReference>
<sequence>MSAKTSGVNVVRYSALCLGVFYGFYHQRSITQSQRAAAAQREYEHKQKLIDQAKREYAKTKQPASSAPAPAKAADSGDLGEYLEAWLGKV</sequence>
<evidence type="ECO:0000256" key="16">
    <source>
        <dbReference type="SAM" id="MobiDB-lite"/>
    </source>
</evidence>
<keyword evidence="9 15" id="KW-0496">Mitochondrion</keyword>
<protein>
    <recommendedName>
        <fullName evidence="14 15">ATP synthase F(0) complex subunit e, mitochondrial</fullName>
    </recommendedName>
</protein>
<accession>A0AAV9GSK4</accession>